<accession>A0A934KWJ8</accession>
<dbReference type="AlphaFoldDB" id="A0A934KWJ8"/>
<evidence type="ECO:0000313" key="3">
    <source>
        <dbReference type="Proteomes" id="UP000662373"/>
    </source>
</evidence>
<evidence type="ECO:0000313" key="2">
    <source>
        <dbReference type="EMBL" id="MBJ7881633.1"/>
    </source>
</evidence>
<name>A0A934KWJ8_9FLAO</name>
<proteinExistence type="predicted"/>
<organism evidence="2 3">
    <name type="scientific">Gelidibacter salicanalis</name>
    <dbReference type="NCBI Taxonomy" id="291193"/>
    <lineage>
        <taxon>Bacteria</taxon>
        <taxon>Pseudomonadati</taxon>
        <taxon>Bacteroidota</taxon>
        <taxon>Flavobacteriia</taxon>
        <taxon>Flavobacteriales</taxon>
        <taxon>Flavobacteriaceae</taxon>
        <taxon>Gelidibacter</taxon>
    </lineage>
</organism>
<keyword evidence="1" id="KW-1133">Transmembrane helix</keyword>
<feature type="transmembrane region" description="Helical" evidence="1">
    <location>
        <begin position="21"/>
        <end position="40"/>
    </location>
</feature>
<keyword evidence="1" id="KW-0812">Transmembrane</keyword>
<sequence>MDKLIERILKFFENKSIHFGLRTSLFIISIFVLTTCDYYLNFTYDIHLDNKIEKLESINNLKEIYKTDSIKLSELTELENRIYKRTHYSDRLRILDLNQINIFKKSDTTEIKRPIIKNDNTITNKPIRSLFWMVLSSNYFFIILIIGLIIMPFTGSVHRELKNVLGAIAAIIIIIGIIYLITSIAYKIPLLWNKPYLNYILNFLIHSPFIYLIFWWNKTGKN</sequence>
<feature type="transmembrane region" description="Helical" evidence="1">
    <location>
        <begin position="163"/>
        <end position="184"/>
    </location>
</feature>
<reference evidence="2 3" key="1">
    <citation type="submission" date="2020-09" db="EMBL/GenBank/DDBJ databases">
        <title>Draft genome of Gelidibacter salicanalis PAMC21136.</title>
        <authorList>
            <person name="Park H."/>
        </authorList>
    </citation>
    <scope>NUCLEOTIDE SEQUENCE [LARGE SCALE GENOMIC DNA]</scope>
    <source>
        <strain evidence="2 3">PAMC21136</strain>
    </source>
</reference>
<keyword evidence="1" id="KW-0472">Membrane</keyword>
<feature type="transmembrane region" description="Helical" evidence="1">
    <location>
        <begin position="130"/>
        <end position="151"/>
    </location>
</feature>
<keyword evidence="3" id="KW-1185">Reference proteome</keyword>
<feature type="transmembrane region" description="Helical" evidence="1">
    <location>
        <begin position="196"/>
        <end position="216"/>
    </location>
</feature>
<dbReference type="RefSeq" id="WP_199600380.1">
    <property type="nucleotide sequence ID" value="NZ_JAEHJZ010000032.1"/>
</dbReference>
<evidence type="ECO:0000256" key="1">
    <source>
        <dbReference type="SAM" id="Phobius"/>
    </source>
</evidence>
<gene>
    <name evidence="2" type="ORF">JEM65_13400</name>
</gene>
<dbReference type="EMBL" id="JAEHJZ010000032">
    <property type="protein sequence ID" value="MBJ7881633.1"/>
    <property type="molecule type" value="Genomic_DNA"/>
</dbReference>
<protein>
    <submittedName>
        <fullName evidence="2">Uncharacterized protein</fullName>
    </submittedName>
</protein>
<dbReference type="Proteomes" id="UP000662373">
    <property type="component" value="Unassembled WGS sequence"/>
</dbReference>
<comment type="caution">
    <text evidence="2">The sequence shown here is derived from an EMBL/GenBank/DDBJ whole genome shotgun (WGS) entry which is preliminary data.</text>
</comment>